<sequence>MFATLESVQIIDMAEDIAKMILNSDIADEYRQCLYMMKTNRETQNKINKFIKLKEQYEEVQRFGRYHPDYQTVMRNVRLAKREMDLDENVAKFKLAENALQHLLDEIGIIIGRSVSDSVKVATGSPFFDTAKASGGCSTGGSCGCSA</sequence>
<gene>
    <name evidence="2" type="ORF">B4167_2481</name>
    <name evidence="1" type="ORF">BT1A1_1455</name>
</gene>
<organism evidence="1 4">
    <name type="scientific">Caldibacillus thermoamylovorans</name>
    <dbReference type="NCBI Taxonomy" id="35841"/>
    <lineage>
        <taxon>Bacteria</taxon>
        <taxon>Bacillati</taxon>
        <taxon>Bacillota</taxon>
        <taxon>Bacilli</taxon>
        <taxon>Bacillales</taxon>
        <taxon>Bacillaceae</taxon>
        <taxon>Caldibacillus</taxon>
    </lineage>
</organism>
<dbReference type="PANTHER" id="PTHR38448:SF2">
    <property type="entry name" value="REGULATORY PROTEIN YLBF"/>
    <property type="match status" value="1"/>
</dbReference>
<dbReference type="OrthoDB" id="2157513at2"/>
<accession>A0A090KRI6</accession>
<dbReference type="InterPro" id="IPR023378">
    <property type="entry name" value="YheA/YmcA-like_dom_sf"/>
</dbReference>
<reference evidence="2 3" key="2">
    <citation type="submission" date="2015-01" db="EMBL/GenBank/DDBJ databases">
        <title>Draft Genome Sequences of Four Bacillus thermoamylovorans Strains, Isolated From Food Products.</title>
        <authorList>
            <person name="Krawcyk A.O."/>
            <person name="Berendsen E.M."/>
            <person name="Eijlander R.T."/>
            <person name="de Jong A."/>
            <person name="Wells-Bennik M."/>
            <person name="Kuipers O.P."/>
        </authorList>
    </citation>
    <scope>NUCLEOTIDE SEQUENCE [LARGE SCALE GENOMIC DNA]</scope>
    <source>
        <strain evidence="2 3">B4167</strain>
    </source>
</reference>
<dbReference type="InterPro" id="IPR010368">
    <property type="entry name" value="Com_YlbF"/>
</dbReference>
<evidence type="ECO:0000313" key="1">
    <source>
        <dbReference type="EMBL" id="CEE01284.1"/>
    </source>
</evidence>
<protein>
    <recommendedName>
        <fullName evidence="5">YlbF family regulator</fullName>
    </recommendedName>
</protein>
<keyword evidence="4" id="KW-1185">Reference proteome</keyword>
<dbReference type="Pfam" id="PF06133">
    <property type="entry name" value="Com_YlbF"/>
    <property type="match status" value="1"/>
</dbReference>
<evidence type="ECO:0008006" key="5">
    <source>
        <dbReference type="Google" id="ProtNLM"/>
    </source>
</evidence>
<evidence type="ECO:0000313" key="2">
    <source>
        <dbReference type="EMBL" id="KIO73130.1"/>
    </source>
</evidence>
<dbReference type="Gene3D" id="1.20.1500.10">
    <property type="entry name" value="YheA/YmcA-like"/>
    <property type="match status" value="1"/>
</dbReference>
<proteinExistence type="predicted"/>
<evidence type="ECO:0000313" key="4">
    <source>
        <dbReference type="Proteomes" id="UP000040576"/>
    </source>
</evidence>
<evidence type="ECO:0000313" key="3">
    <source>
        <dbReference type="Proteomes" id="UP000032076"/>
    </source>
</evidence>
<dbReference type="Proteomes" id="UP000040576">
    <property type="component" value="Unassembled WGS sequence"/>
</dbReference>
<dbReference type="GeneID" id="92960621"/>
<name>A0A090KRI6_9BACI</name>
<dbReference type="RefSeq" id="WP_034769553.1">
    <property type="nucleotide sequence ID" value="NZ_CCRF01000044.1"/>
</dbReference>
<dbReference type="PATRIC" id="fig|35841.7.peg.3745"/>
<dbReference type="EMBL" id="CCRF01000044">
    <property type="protein sequence ID" value="CEE01284.1"/>
    <property type="molecule type" value="Genomic_DNA"/>
</dbReference>
<dbReference type="AlphaFoldDB" id="A0A090KRI6"/>
<dbReference type="PANTHER" id="PTHR38448">
    <property type="entry name" value="REGULATORY PROTEIN YLBF-RELATED"/>
    <property type="match status" value="1"/>
</dbReference>
<reference evidence="1 4" key="1">
    <citation type="submission" date="2014-07" db="EMBL/GenBank/DDBJ databases">
        <authorList>
            <person name="Wibberg Daniel"/>
        </authorList>
    </citation>
    <scope>NUCLEOTIDE SEQUENCE [LARGE SCALE GENOMIC DNA]</scope>
</reference>
<dbReference type="EMBL" id="JXLU01000066">
    <property type="protein sequence ID" value="KIO73130.1"/>
    <property type="molecule type" value="Genomic_DNA"/>
</dbReference>
<dbReference type="InterPro" id="IPR052767">
    <property type="entry name" value="Bact_com_dev_regulator"/>
</dbReference>
<dbReference type="Proteomes" id="UP000032076">
    <property type="component" value="Unassembled WGS sequence"/>
</dbReference>
<dbReference type="SUPFAM" id="SSF158622">
    <property type="entry name" value="YheA/YmcA-like"/>
    <property type="match status" value="1"/>
</dbReference>